<keyword evidence="1" id="KW-0812">Transmembrane</keyword>
<keyword evidence="2" id="KW-0614">Plasmid</keyword>
<reference evidence="2" key="2">
    <citation type="submission" date="2015-04" db="EMBL/GenBank/DDBJ databases">
        <title>Carnobacterium maltaromaticum LMA28 plasmids.</title>
        <authorList>
            <person name="Cailliez-Grimal C."/>
            <person name="Iskandar C."/>
        </authorList>
    </citation>
    <scope>NUCLEOTIDE SEQUENCE [LARGE SCALE GENOMIC DNA]</scope>
    <source>
        <strain evidence="2">LMA28</strain>
        <plasmid evidence="2">megaplasmid</plasmid>
    </source>
</reference>
<reference evidence="2" key="1">
    <citation type="submission" date="2015-04" db="EMBL/GenBank/DDBJ databases">
        <title>Carnobacterium maltaromaticum LMA28 complete chromosome sequence.</title>
        <authorList>
            <person name="Borges F."/>
            <person name="Cailliez-Grimal C."/>
        </authorList>
    </citation>
    <scope>NUCLEOTIDE SEQUENCE [LARGE SCALE GENOMIC DNA]</scope>
    <source>
        <strain evidence="2">LMA28</strain>
        <plasmid evidence="2">megaplasmid</plasmid>
    </source>
</reference>
<keyword evidence="1" id="KW-0472">Membrane</keyword>
<sequence>MLVFLVILIILFCLVAYYFGANEFVVKPLISRRKKQGKYISKVFLIYSWILGLLFLGLLFLSFYFTGFLKIIPSVILLIWIFAVYIKN</sequence>
<gene>
    <name evidence="2" type="ORF">BN424_mp0046</name>
</gene>
<geneLocation type="plasmid" evidence="2">
    <name>megaplasmid</name>
</geneLocation>
<evidence type="ECO:0008006" key="3">
    <source>
        <dbReference type="Google" id="ProtNLM"/>
    </source>
</evidence>
<dbReference type="EMBL" id="LN846931">
    <property type="protein sequence ID" value="CRI06588.1"/>
    <property type="molecule type" value="Genomic_DNA"/>
</dbReference>
<organism evidence="2">
    <name type="scientific">Carnobacterium maltaromaticum</name>
    <name type="common">Carnobacterium piscicola</name>
    <dbReference type="NCBI Taxonomy" id="2751"/>
    <lineage>
        <taxon>Bacteria</taxon>
        <taxon>Bacillati</taxon>
        <taxon>Bacillota</taxon>
        <taxon>Bacilli</taxon>
        <taxon>Lactobacillales</taxon>
        <taxon>Carnobacteriaceae</taxon>
        <taxon>Carnobacterium</taxon>
    </lineage>
</organism>
<feature type="transmembrane region" description="Helical" evidence="1">
    <location>
        <begin position="71"/>
        <end position="86"/>
    </location>
</feature>
<evidence type="ECO:0000313" key="2">
    <source>
        <dbReference type="EMBL" id="CRI06588.1"/>
    </source>
</evidence>
<evidence type="ECO:0000256" key="1">
    <source>
        <dbReference type="SAM" id="Phobius"/>
    </source>
</evidence>
<feature type="transmembrane region" description="Helical" evidence="1">
    <location>
        <begin position="46"/>
        <end position="65"/>
    </location>
</feature>
<dbReference type="RefSeq" id="WP_176455255.1">
    <property type="nucleotide sequence ID" value="NZ_LN846931.1"/>
</dbReference>
<accession>A0A1Z5AZ35</accession>
<proteinExistence type="predicted"/>
<name>A0A1Z5AZ35_CARML</name>
<protein>
    <recommendedName>
        <fullName evidence="3">DUF3784 domain-containing protein</fullName>
    </recommendedName>
</protein>
<keyword evidence="1" id="KW-1133">Transmembrane helix</keyword>
<feature type="transmembrane region" description="Helical" evidence="1">
    <location>
        <begin position="6"/>
        <end position="25"/>
    </location>
</feature>
<dbReference type="AlphaFoldDB" id="A0A1Z5AZ35"/>